<dbReference type="InterPro" id="IPR004090">
    <property type="entry name" value="Chemotax_Me-accpt_rcpt"/>
</dbReference>
<dbReference type="AlphaFoldDB" id="A0A6J6NKX9"/>
<dbReference type="EMBL" id="CAEZXP010000001">
    <property type="protein sequence ID" value="CAB4685384.1"/>
    <property type="molecule type" value="Genomic_DNA"/>
</dbReference>
<dbReference type="PRINTS" id="PR00260">
    <property type="entry name" value="CHEMTRNSDUCR"/>
</dbReference>
<accession>A0A6J6NKX9</accession>
<evidence type="ECO:0000256" key="1">
    <source>
        <dbReference type="ARBA" id="ARBA00023224"/>
    </source>
</evidence>
<evidence type="ECO:0000313" key="6">
    <source>
        <dbReference type="EMBL" id="CAB4685384.1"/>
    </source>
</evidence>
<feature type="domain" description="Methyl-accepting transducer" evidence="4">
    <location>
        <begin position="350"/>
        <end position="593"/>
    </location>
</feature>
<keyword evidence="3" id="KW-0472">Membrane</keyword>
<evidence type="ECO:0000259" key="5">
    <source>
        <dbReference type="PROSITE" id="PS50885"/>
    </source>
</evidence>
<dbReference type="Gene3D" id="6.10.340.10">
    <property type="match status" value="1"/>
</dbReference>
<comment type="similarity">
    <text evidence="2">Belongs to the methyl-accepting chemotaxis (MCP) protein family.</text>
</comment>
<keyword evidence="3" id="KW-0812">Transmembrane</keyword>
<dbReference type="SUPFAM" id="SSF58104">
    <property type="entry name" value="Methyl-accepting chemotaxis protein (MCP) signaling domain"/>
    <property type="match status" value="1"/>
</dbReference>
<keyword evidence="3" id="KW-1133">Transmembrane helix</keyword>
<feature type="transmembrane region" description="Helical" evidence="3">
    <location>
        <begin position="68"/>
        <end position="94"/>
    </location>
</feature>
<dbReference type="PROSITE" id="PS50885">
    <property type="entry name" value="HAMP"/>
    <property type="match status" value="1"/>
</dbReference>
<name>A0A6J6NKX9_9ZZZZ</name>
<feature type="domain" description="HAMP" evidence="5">
    <location>
        <begin position="280"/>
        <end position="331"/>
    </location>
</feature>
<dbReference type="PANTHER" id="PTHR32089">
    <property type="entry name" value="METHYL-ACCEPTING CHEMOTAXIS PROTEIN MCPB"/>
    <property type="match status" value="1"/>
</dbReference>
<reference evidence="6" key="1">
    <citation type="submission" date="2020-05" db="EMBL/GenBank/DDBJ databases">
        <authorList>
            <person name="Chiriac C."/>
            <person name="Salcher M."/>
            <person name="Ghai R."/>
            <person name="Kavagutti S V."/>
        </authorList>
    </citation>
    <scope>NUCLEOTIDE SEQUENCE</scope>
</reference>
<dbReference type="GO" id="GO:0007165">
    <property type="term" value="P:signal transduction"/>
    <property type="evidence" value="ECO:0007669"/>
    <property type="project" value="UniProtKB-KW"/>
</dbReference>
<evidence type="ECO:0000256" key="2">
    <source>
        <dbReference type="ARBA" id="ARBA00029447"/>
    </source>
</evidence>
<sequence>MESKALDTSYMAGFYLEASSSTPAVADRLPTLPGHLPATTFSQFVTGEGLTEMTLLKIIRDLSLAQKVAALVGVVSVVYLVALGVGVVSIGSVVSTVQRDSKISSAAHAAASAAYNMRISQAQNVLIEGHIRNPDGSDMHTGDIAAFGERLSTLFSLASAADAEKIKTAFDAWADTDRRVAALTAAGNQAGATRLLNTQANVEGDTLAVALSDYGDAAATHGITSGNATKTNAQIGIAVLTLLALLVAAAATFFLSRQLRSVAQAILAGLRSLEQRDASDLRAGLERVAGGDLTKEVVSVTPPLDPAGNDELGQIAEAVNGIRQSTVASIEAYNETRVKLAGILGRVQDASTSVSSASRQMASTSEEAGRAVTEIADAVSDVASGAERQVRMVEEARSAAEHTAEQAGHARDVALEGVTAARQASLAMEAVHEATDSVTKAIHELAAKSVEIGGIVQTITGIASQTNLLALNAAIEAARAGEQGRGFAVVAEEVRKLAEESQSAATQISTLIDEIQAETKKTVSVVEDGAKRTADGVAVVEQTREAFIQIGEQVENVTERIGLIVTATAEVAAVAEQSSASTEEVSASTEETSASAQEIAASAQELAATAEELHGLVAAFKLAA</sequence>
<dbReference type="GO" id="GO:0006935">
    <property type="term" value="P:chemotaxis"/>
    <property type="evidence" value="ECO:0007669"/>
    <property type="project" value="InterPro"/>
</dbReference>
<gene>
    <name evidence="6" type="ORF">UFOPK2399_00249</name>
</gene>
<dbReference type="CDD" id="cd06225">
    <property type="entry name" value="HAMP"/>
    <property type="match status" value="1"/>
</dbReference>
<keyword evidence="1" id="KW-0807">Transducer</keyword>
<feature type="transmembrane region" description="Helical" evidence="3">
    <location>
        <begin position="235"/>
        <end position="255"/>
    </location>
</feature>
<dbReference type="GO" id="GO:0004888">
    <property type="term" value="F:transmembrane signaling receptor activity"/>
    <property type="evidence" value="ECO:0007669"/>
    <property type="project" value="InterPro"/>
</dbReference>
<evidence type="ECO:0000256" key="3">
    <source>
        <dbReference type="SAM" id="Phobius"/>
    </source>
</evidence>
<dbReference type="PANTHER" id="PTHR32089:SF112">
    <property type="entry name" value="LYSOZYME-LIKE PROTEIN-RELATED"/>
    <property type="match status" value="1"/>
</dbReference>
<dbReference type="CDD" id="cd11386">
    <property type="entry name" value="MCP_signal"/>
    <property type="match status" value="1"/>
</dbReference>
<protein>
    <submittedName>
        <fullName evidence="6">Unannotated protein</fullName>
    </submittedName>
</protein>
<dbReference type="PROSITE" id="PS50111">
    <property type="entry name" value="CHEMOTAXIS_TRANSDUC_2"/>
    <property type="match status" value="1"/>
</dbReference>
<dbReference type="GO" id="GO:0016020">
    <property type="term" value="C:membrane"/>
    <property type="evidence" value="ECO:0007669"/>
    <property type="project" value="InterPro"/>
</dbReference>
<dbReference type="SMART" id="SM00283">
    <property type="entry name" value="MA"/>
    <property type="match status" value="1"/>
</dbReference>
<evidence type="ECO:0000259" key="4">
    <source>
        <dbReference type="PROSITE" id="PS50111"/>
    </source>
</evidence>
<dbReference type="SMART" id="SM00304">
    <property type="entry name" value="HAMP"/>
    <property type="match status" value="2"/>
</dbReference>
<dbReference type="Gene3D" id="1.10.287.950">
    <property type="entry name" value="Methyl-accepting chemotaxis protein"/>
    <property type="match status" value="1"/>
</dbReference>
<dbReference type="InterPro" id="IPR003660">
    <property type="entry name" value="HAMP_dom"/>
</dbReference>
<dbReference type="InterPro" id="IPR004089">
    <property type="entry name" value="MCPsignal_dom"/>
</dbReference>
<organism evidence="6">
    <name type="scientific">freshwater metagenome</name>
    <dbReference type="NCBI Taxonomy" id="449393"/>
    <lineage>
        <taxon>unclassified sequences</taxon>
        <taxon>metagenomes</taxon>
        <taxon>ecological metagenomes</taxon>
    </lineage>
</organism>
<dbReference type="Pfam" id="PF00015">
    <property type="entry name" value="MCPsignal"/>
    <property type="match status" value="1"/>
</dbReference>
<proteinExistence type="inferred from homology"/>